<dbReference type="InterPro" id="IPR052708">
    <property type="entry name" value="PxpC"/>
</dbReference>
<dbReference type="PANTHER" id="PTHR43309">
    <property type="entry name" value="5-OXOPROLINASE SUBUNIT C"/>
    <property type="match status" value="1"/>
</dbReference>
<sequence>MQTTIQDLGRKGWRHMGVPESGAADKFSLKLANFLLNKKLNSSVLESSLNGPILKFLKPMNFVVTGADMQPKINKTALKMNSPSKAQINDVLSLSHSSAGCRSYIAFSEDLISESFLESTSTYLPAKLGGAEGLPLQTGAIIETKSCELNTQNSQKIDLNLISPFTNKWILRVMEGPEFYSLSSESRVNIFTSSYTVSNDSSRMGNRLDGTRMELFDSKHMVTAPVHLGTIQCPQNGLPIILGCDSQTLGGYPRILQIAEVDFPIIGQLRPYDKVSFVRVSIEEARDKLKQLELIHPF</sequence>
<evidence type="ECO:0000313" key="5">
    <source>
        <dbReference type="EMBL" id="SVA04149.1"/>
    </source>
</evidence>
<proteinExistence type="predicted"/>
<keyword evidence="3" id="KW-0067">ATP-binding</keyword>
<evidence type="ECO:0000256" key="1">
    <source>
        <dbReference type="ARBA" id="ARBA00022741"/>
    </source>
</evidence>
<gene>
    <name evidence="5" type="ORF">METZ01_LOCUS57003</name>
</gene>
<name>A0A381SL18_9ZZZZ</name>
<reference evidence="5" key="1">
    <citation type="submission" date="2018-05" db="EMBL/GenBank/DDBJ databases">
        <authorList>
            <person name="Lanie J.A."/>
            <person name="Ng W.-L."/>
            <person name="Kazmierczak K.M."/>
            <person name="Andrzejewski T.M."/>
            <person name="Davidsen T.M."/>
            <person name="Wayne K.J."/>
            <person name="Tettelin H."/>
            <person name="Glass J.I."/>
            <person name="Rusch D."/>
            <person name="Podicherti R."/>
            <person name="Tsui H.-C.T."/>
            <person name="Winkler M.E."/>
        </authorList>
    </citation>
    <scope>NUCLEOTIDE SEQUENCE</scope>
</reference>
<dbReference type="EMBL" id="UINC01003193">
    <property type="protein sequence ID" value="SVA04149.1"/>
    <property type="molecule type" value="Genomic_DNA"/>
</dbReference>
<evidence type="ECO:0000256" key="3">
    <source>
        <dbReference type="ARBA" id="ARBA00022840"/>
    </source>
</evidence>
<evidence type="ECO:0000259" key="4">
    <source>
        <dbReference type="SMART" id="SM00797"/>
    </source>
</evidence>
<keyword evidence="2" id="KW-0378">Hydrolase</keyword>
<dbReference type="Gene3D" id="2.40.100.10">
    <property type="entry name" value="Cyclophilin-like"/>
    <property type="match status" value="1"/>
</dbReference>
<dbReference type="SMART" id="SM00797">
    <property type="entry name" value="AHS2"/>
    <property type="match status" value="1"/>
</dbReference>
<dbReference type="SUPFAM" id="SSF50891">
    <property type="entry name" value="Cyclophilin-like"/>
    <property type="match status" value="1"/>
</dbReference>
<dbReference type="NCBIfam" id="TIGR00724">
    <property type="entry name" value="urea_amlyse_rel"/>
    <property type="match status" value="1"/>
</dbReference>
<dbReference type="GO" id="GO:0016787">
    <property type="term" value="F:hydrolase activity"/>
    <property type="evidence" value="ECO:0007669"/>
    <property type="project" value="UniProtKB-KW"/>
</dbReference>
<dbReference type="GO" id="GO:0005524">
    <property type="term" value="F:ATP binding"/>
    <property type="evidence" value="ECO:0007669"/>
    <property type="project" value="UniProtKB-KW"/>
</dbReference>
<organism evidence="5">
    <name type="scientific">marine metagenome</name>
    <dbReference type="NCBI Taxonomy" id="408172"/>
    <lineage>
        <taxon>unclassified sequences</taxon>
        <taxon>metagenomes</taxon>
        <taxon>ecological metagenomes</taxon>
    </lineage>
</organism>
<dbReference type="PANTHER" id="PTHR43309:SF5">
    <property type="entry name" value="5-OXOPROLINASE SUBUNIT C"/>
    <property type="match status" value="1"/>
</dbReference>
<keyword evidence="1" id="KW-0547">Nucleotide-binding</keyword>
<evidence type="ECO:0000256" key="2">
    <source>
        <dbReference type="ARBA" id="ARBA00022801"/>
    </source>
</evidence>
<feature type="domain" description="Carboxyltransferase" evidence="4">
    <location>
        <begin position="15"/>
        <end position="295"/>
    </location>
</feature>
<dbReference type="Pfam" id="PF02626">
    <property type="entry name" value="CT_A_B"/>
    <property type="match status" value="1"/>
</dbReference>
<dbReference type="InterPro" id="IPR003778">
    <property type="entry name" value="CT_A_B"/>
</dbReference>
<dbReference type="InterPro" id="IPR029000">
    <property type="entry name" value="Cyclophilin-like_dom_sf"/>
</dbReference>
<dbReference type="AlphaFoldDB" id="A0A381SL18"/>
<accession>A0A381SL18</accession>
<protein>
    <recommendedName>
        <fullName evidence="4">Carboxyltransferase domain-containing protein</fullName>
    </recommendedName>
</protein>